<organism evidence="3 4">
    <name type="scientific">Canna indica</name>
    <name type="common">Indian-shot</name>
    <dbReference type="NCBI Taxonomy" id="4628"/>
    <lineage>
        <taxon>Eukaryota</taxon>
        <taxon>Viridiplantae</taxon>
        <taxon>Streptophyta</taxon>
        <taxon>Embryophyta</taxon>
        <taxon>Tracheophyta</taxon>
        <taxon>Spermatophyta</taxon>
        <taxon>Magnoliopsida</taxon>
        <taxon>Liliopsida</taxon>
        <taxon>Zingiberales</taxon>
        <taxon>Cannaceae</taxon>
        <taxon>Canna</taxon>
    </lineage>
</organism>
<dbReference type="EMBL" id="CP136898">
    <property type="protein sequence ID" value="WOL18790.1"/>
    <property type="molecule type" value="Genomic_DNA"/>
</dbReference>
<gene>
    <name evidence="3" type="ORF">Cni_G27587</name>
</gene>
<dbReference type="AlphaFoldDB" id="A0AAQ3L1P2"/>
<feature type="region of interest" description="Disordered" evidence="1">
    <location>
        <begin position="32"/>
        <end position="80"/>
    </location>
</feature>
<accession>A0AAQ3L1P2</accession>
<dbReference type="Proteomes" id="UP001327560">
    <property type="component" value="Chromosome 9"/>
</dbReference>
<sequence>MGLRLAKGSILVVLIIVLLLCMHASCKEIKEAASSRPKKTTTTTSGDFVGFLPRSMPVPPSAPSKRHNSIGLSGRRTPRT</sequence>
<evidence type="ECO:0000313" key="4">
    <source>
        <dbReference type="Proteomes" id="UP001327560"/>
    </source>
</evidence>
<keyword evidence="4" id="KW-1185">Reference proteome</keyword>
<keyword evidence="2" id="KW-0732">Signal</keyword>
<feature type="signal peptide" evidence="2">
    <location>
        <begin position="1"/>
        <end position="26"/>
    </location>
</feature>
<name>A0AAQ3L1P2_9LILI</name>
<evidence type="ECO:0000256" key="2">
    <source>
        <dbReference type="SAM" id="SignalP"/>
    </source>
</evidence>
<evidence type="ECO:0000313" key="3">
    <source>
        <dbReference type="EMBL" id="WOL18790.1"/>
    </source>
</evidence>
<protein>
    <submittedName>
        <fullName evidence="3">Uncharacterized protein</fullName>
    </submittedName>
</protein>
<reference evidence="3 4" key="1">
    <citation type="submission" date="2023-10" db="EMBL/GenBank/DDBJ databases">
        <title>Chromosome-scale genome assembly provides insights into flower coloration mechanisms of Canna indica.</title>
        <authorList>
            <person name="Li C."/>
        </authorList>
    </citation>
    <scope>NUCLEOTIDE SEQUENCE [LARGE SCALE GENOMIC DNA]</scope>
    <source>
        <tissue evidence="3">Flower</tissue>
    </source>
</reference>
<proteinExistence type="predicted"/>
<evidence type="ECO:0000256" key="1">
    <source>
        <dbReference type="SAM" id="MobiDB-lite"/>
    </source>
</evidence>
<feature type="chain" id="PRO_5043024717" evidence="2">
    <location>
        <begin position="27"/>
        <end position="80"/>
    </location>
</feature>